<proteinExistence type="predicted"/>
<evidence type="ECO:0000313" key="2">
    <source>
        <dbReference type="EMBL" id="MFC0710766.1"/>
    </source>
</evidence>
<feature type="compositionally biased region" description="Polar residues" evidence="1">
    <location>
        <begin position="242"/>
        <end position="255"/>
    </location>
</feature>
<dbReference type="RefSeq" id="WP_376947176.1">
    <property type="nucleotide sequence ID" value="NZ_CP171449.1"/>
</dbReference>
<evidence type="ECO:0000313" key="3">
    <source>
        <dbReference type="Proteomes" id="UP001589891"/>
    </source>
</evidence>
<accession>A0ABV6SMK0</accession>
<feature type="compositionally biased region" description="Low complexity" evidence="1">
    <location>
        <begin position="194"/>
        <end position="214"/>
    </location>
</feature>
<dbReference type="SUPFAM" id="SSF88874">
    <property type="entry name" value="Receptor-binding domain of short tail fibre protein gp12"/>
    <property type="match status" value="1"/>
</dbReference>
<feature type="region of interest" description="Disordered" evidence="1">
    <location>
        <begin position="235"/>
        <end position="255"/>
    </location>
</feature>
<comment type="caution">
    <text evidence="2">The sequence shown here is derived from an EMBL/GenBank/DDBJ whole genome shotgun (WGS) entry which is preliminary data.</text>
</comment>
<feature type="region of interest" description="Disordered" evidence="1">
    <location>
        <begin position="186"/>
        <end position="216"/>
    </location>
</feature>
<keyword evidence="3" id="KW-1185">Reference proteome</keyword>
<organism evidence="2 3">
    <name type="scientific">Azorhizophilus paspali</name>
    <name type="common">Azotobacter paspali</name>
    <dbReference type="NCBI Taxonomy" id="69963"/>
    <lineage>
        <taxon>Bacteria</taxon>
        <taxon>Pseudomonadati</taxon>
        <taxon>Pseudomonadota</taxon>
        <taxon>Gammaproteobacteria</taxon>
        <taxon>Pseudomonadales</taxon>
        <taxon>Pseudomonadaceae</taxon>
        <taxon>Azorhizophilus</taxon>
    </lineage>
</organism>
<name>A0ABV6SMK0_AZOPA</name>
<evidence type="ECO:0000256" key="1">
    <source>
        <dbReference type="SAM" id="MobiDB-lite"/>
    </source>
</evidence>
<reference evidence="2 3" key="1">
    <citation type="submission" date="2024-09" db="EMBL/GenBank/DDBJ databases">
        <authorList>
            <person name="Sun Q."/>
            <person name="Mori K."/>
        </authorList>
    </citation>
    <scope>NUCLEOTIDE SEQUENCE [LARGE SCALE GENOMIC DNA]</scope>
    <source>
        <strain evidence="2 3">NCAIM B.01794</strain>
    </source>
</reference>
<dbReference type="Proteomes" id="UP001589891">
    <property type="component" value="Unassembled WGS sequence"/>
</dbReference>
<evidence type="ECO:0008006" key="4">
    <source>
        <dbReference type="Google" id="ProtNLM"/>
    </source>
</evidence>
<feature type="region of interest" description="Disordered" evidence="1">
    <location>
        <begin position="1"/>
        <end position="21"/>
    </location>
</feature>
<sequence>MHRIDVPSATENSQFTEGSPVGGVPATTVSAAWLNDVQEELISILVAANIAPVKGQQNQVLQALQGLIAAGQQSNAGQVAWFAVKTAPAGYLKCNGLTIGKPGSGATARENADVLALYVALWNDWSNDILAIQTSGGAPTGRGPSAQADWDALKRLPLPEIRGEGIRAWDDGRGVDAGRQFGSWQSGQIESHSHNASSGGAGTHSHSGSAAEAGSHNHLEGHSIKSDMVAQYGTGGVAASGSERTGSNQIGQAYTSTDGVHSHSLTILAAGDHSHTISVGNTGGNETRMRNIALSAFIRYL</sequence>
<gene>
    <name evidence="2" type="ORF">ACFFGX_14815</name>
</gene>
<protein>
    <recommendedName>
        <fullName evidence="4">Tail fiber protein</fullName>
    </recommendedName>
</protein>
<dbReference type="EMBL" id="JBHLSS010000095">
    <property type="protein sequence ID" value="MFC0710766.1"/>
    <property type="molecule type" value="Genomic_DNA"/>
</dbReference>